<accession>A0A2S8SCU8</accession>
<proteinExistence type="predicted"/>
<dbReference type="EMBL" id="PVEP01000001">
    <property type="protein sequence ID" value="PQV58655.1"/>
    <property type="molecule type" value="Genomic_DNA"/>
</dbReference>
<keyword evidence="3" id="KW-1185">Reference proteome</keyword>
<dbReference type="AlphaFoldDB" id="A0A2S8SCU8"/>
<reference evidence="2 3" key="1">
    <citation type="submission" date="2018-02" db="EMBL/GenBank/DDBJ databases">
        <title>Genomic Encyclopedia of Archaeal and Bacterial Type Strains, Phase II (KMG-II): from individual species to whole genera.</title>
        <authorList>
            <person name="Goeker M."/>
        </authorList>
    </citation>
    <scope>NUCLEOTIDE SEQUENCE [LARGE SCALE GENOMIC DNA]</scope>
    <source>
        <strain evidence="2 3">DSM 18921</strain>
    </source>
</reference>
<evidence type="ECO:0000256" key="1">
    <source>
        <dbReference type="SAM" id="MobiDB-lite"/>
    </source>
</evidence>
<evidence type="ECO:0000313" key="2">
    <source>
        <dbReference type="EMBL" id="PQV58655.1"/>
    </source>
</evidence>
<protein>
    <submittedName>
        <fullName evidence="2">PAS domain-containing protein</fullName>
    </submittedName>
</protein>
<dbReference type="Pfam" id="PF07310">
    <property type="entry name" value="PAS_5"/>
    <property type="match status" value="1"/>
</dbReference>
<gene>
    <name evidence="2" type="ORF">LX70_00467</name>
</gene>
<evidence type="ECO:0000313" key="3">
    <source>
        <dbReference type="Proteomes" id="UP000238338"/>
    </source>
</evidence>
<dbReference type="OrthoDB" id="8478628at2"/>
<organism evidence="2 3">
    <name type="scientific">Albidovulum denitrificans</name>
    <dbReference type="NCBI Taxonomy" id="404881"/>
    <lineage>
        <taxon>Bacteria</taxon>
        <taxon>Pseudomonadati</taxon>
        <taxon>Pseudomonadota</taxon>
        <taxon>Alphaproteobacteria</taxon>
        <taxon>Rhodobacterales</taxon>
        <taxon>Paracoccaceae</taxon>
        <taxon>Albidovulum</taxon>
    </lineage>
</organism>
<dbReference type="InterPro" id="IPR009922">
    <property type="entry name" value="DUF1457"/>
</dbReference>
<dbReference type="Proteomes" id="UP000238338">
    <property type="component" value="Unassembled WGS sequence"/>
</dbReference>
<name>A0A2S8SCU8_9RHOB</name>
<dbReference type="RefSeq" id="WP_105512911.1">
    <property type="nucleotide sequence ID" value="NZ_PVEP01000001.1"/>
</dbReference>
<comment type="caution">
    <text evidence="2">The sequence shown here is derived from an EMBL/GenBank/DDBJ whole genome shotgun (WGS) entry which is preliminary data.</text>
</comment>
<feature type="region of interest" description="Disordered" evidence="1">
    <location>
        <begin position="204"/>
        <end position="237"/>
    </location>
</feature>
<sequence>MFQDDYGRDTVVPFAQTRSCLRFQSISVVRAYWEALRAGRDVPYRSEIDPRGIETALEHTFVLERIAPRIARFRLAGVHLCDLMGMEVRGMPITAFFAPSARAEVEEVLARVFEGPETAELSLEGEVSQGRPHIEAKLLLLPMKSDLGDVSRALGCLVASGPVGRTPRRFQITTALVRSTRDAADLHPAPPSFTAPSRVTAPVTAGFADSPAPYSPARPHGNRAERPYLRLVTSAPE</sequence>